<dbReference type="InterPro" id="IPR018251">
    <property type="entry name" value="Crust_neurhormone_CS"/>
</dbReference>
<keyword evidence="6" id="KW-0527">Neuropeptide</keyword>
<proteinExistence type="evidence at transcript level"/>
<dbReference type="Gene3D" id="1.10.2010.10">
    <property type="entry name" value="Crustacean CHH/MIH/GIH neurohormone"/>
    <property type="match status" value="1"/>
</dbReference>
<evidence type="ECO:0000313" key="7">
    <source>
        <dbReference type="EMBL" id="QBC73647.1"/>
    </source>
</evidence>
<protein>
    <submittedName>
        <fullName evidence="7">VIH- MIH family peptide 2</fullName>
    </submittedName>
</protein>
<dbReference type="PRINTS" id="PR00550">
    <property type="entry name" value="HYPRGLYCEMIC"/>
</dbReference>
<evidence type="ECO:0000256" key="3">
    <source>
        <dbReference type="ARBA" id="ARBA00022525"/>
    </source>
</evidence>
<dbReference type="EMBL" id="MK070170">
    <property type="protein sequence ID" value="QBC73647.1"/>
    <property type="molecule type" value="mRNA"/>
</dbReference>
<sequence length="116" mass="13759">MIQTLSLRPLLQRWQLTATMLVIAYAVCWLPPAEGSIYYREHFLSCRGRSSYPQYYAIISRMCDDCTNLTRDNSVYVNCRENCFRNELFNTCMNALMIMRDTQKEYREYAIIIQEG</sequence>
<dbReference type="PANTHER" id="PTHR35981:SF2">
    <property type="entry name" value="ION TRANSPORT PEPTIDE, ISOFORM C"/>
    <property type="match status" value="1"/>
</dbReference>
<evidence type="ECO:0000256" key="2">
    <source>
        <dbReference type="ARBA" id="ARBA00005447"/>
    </source>
</evidence>
<dbReference type="GO" id="GO:0007218">
    <property type="term" value="P:neuropeptide signaling pathway"/>
    <property type="evidence" value="ECO:0007669"/>
    <property type="project" value="UniProtKB-KW"/>
</dbReference>
<evidence type="ECO:0000256" key="6">
    <source>
        <dbReference type="ARBA" id="ARBA00023320"/>
    </source>
</evidence>
<keyword evidence="5" id="KW-1015">Disulfide bond</keyword>
<keyword evidence="4" id="KW-0372">Hormone</keyword>
<dbReference type="InterPro" id="IPR035957">
    <property type="entry name" value="Crust_neurohorm_sf"/>
</dbReference>
<evidence type="ECO:0000256" key="4">
    <source>
        <dbReference type="ARBA" id="ARBA00022702"/>
    </source>
</evidence>
<dbReference type="AlphaFoldDB" id="A0A974QPT4"/>
<dbReference type="InterPro" id="IPR031098">
    <property type="entry name" value="Crust_neurohorm"/>
</dbReference>
<keyword evidence="3" id="KW-0964">Secreted</keyword>
<comment type="subcellular location">
    <subcellularLocation>
        <location evidence="1">Secreted</location>
    </subcellularLocation>
</comment>
<dbReference type="InterPro" id="IPR001166">
    <property type="entry name" value="Hyperglycemic"/>
</dbReference>
<dbReference type="Pfam" id="PF01147">
    <property type="entry name" value="Crust_neurohorm"/>
    <property type="match status" value="1"/>
</dbReference>
<accession>A0A974QPT4</accession>
<organism evidence="7">
    <name type="scientific">Oratosquilla oratoria</name>
    <dbReference type="NCBI Taxonomy" id="337810"/>
    <lineage>
        <taxon>Eukaryota</taxon>
        <taxon>Metazoa</taxon>
        <taxon>Ecdysozoa</taxon>
        <taxon>Arthropoda</taxon>
        <taxon>Crustacea</taxon>
        <taxon>Multicrustacea</taxon>
        <taxon>Malacostraca</taxon>
        <taxon>Eumalacostraca</taxon>
        <taxon>Hoplocarida</taxon>
        <taxon>Stomatopoda</taxon>
        <taxon>Squillidae</taxon>
        <taxon>Oratosquilla</taxon>
    </lineage>
</organism>
<evidence type="ECO:0000256" key="5">
    <source>
        <dbReference type="ARBA" id="ARBA00023157"/>
    </source>
</evidence>
<dbReference type="SUPFAM" id="SSF81778">
    <property type="entry name" value="Crustacean CHH/MIH/GIH neurohormone"/>
    <property type="match status" value="1"/>
</dbReference>
<dbReference type="GO" id="GO:0005184">
    <property type="term" value="F:neuropeptide hormone activity"/>
    <property type="evidence" value="ECO:0007669"/>
    <property type="project" value="InterPro"/>
</dbReference>
<reference evidence="7" key="1">
    <citation type="submission" date="2018-10" db="EMBL/GenBank/DDBJ databases">
        <authorList>
            <person name="Yan H."/>
            <person name="Jian L."/>
            <person name="Shen X."/>
            <person name="Liu W."/>
            <person name="Hu P."/>
            <person name="Cui X."/>
            <person name="Wang L."/>
            <person name="Liu Q."/>
        </authorList>
    </citation>
    <scope>NUCLEOTIDE SEQUENCE</scope>
    <source>
        <tissue evidence="7">Eyestalk</tissue>
    </source>
</reference>
<dbReference type="PANTHER" id="PTHR35981">
    <property type="entry name" value="ION TRANSPORT PEPTIDE, ISOFORM C"/>
    <property type="match status" value="1"/>
</dbReference>
<dbReference type="GO" id="GO:0005576">
    <property type="term" value="C:extracellular region"/>
    <property type="evidence" value="ECO:0007669"/>
    <property type="project" value="UniProtKB-SubCell"/>
</dbReference>
<name>A0A974QPT4_9CRUS</name>
<comment type="similarity">
    <text evidence="2">Belongs to the arthropod CHH/MIH/GIH/VIH hormone family.</text>
</comment>
<evidence type="ECO:0000256" key="1">
    <source>
        <dbReference type="ARBA" id="ARBA00004613"/>
    </source>
</evidence>
<dbReference type="GO" id="GO:0007623">
    <property type="term" value="P:circadian rhythm"/>
    <property type="evidence" value="ECO:0007669"/>
    <property type="project" value="TreeGrafter"/>
</dbReference>
<dbReference type="PROSITE" id="PS01250">
    <property type="entry name" value="CHH_MIH_GIH"/>
    <property type="match status" value="1"/>
</dbReference>